<dbReference type="InterPro" id="IPR025886">
    <property type="entry name" value="PP2-like"/>
</dbReference>
<evidence type="ECO:0000313" key="2">
    <source>
        <dbReference type="Proteomes" id="UP000447434"/>
    </source>
</evidence>
<dbReference type="InterPro" id="IPR036047">
    <property type="entry name" value="F-box-like_dom_sf"/>
</dbReference>
<evidence type="ECO:0000313" key="1">
    <source>
        <dbReference type="EMBL" id="KAE9619076.1"/>
    </source>
</evidence>
<dbReference type="PROSITE" id="PS50181">
    <property type="entry name" value="FBOX"/>
    <property type="match status" value="1"/>
</dbReference>
<dbReference type="AlphaFoldDB" id="A0A6A4R0W3"/>
<dbReference type="Proteomes" id="UP000447434">
    <property type="component" value="Chromosome 2"/>
</dbReference>
<dbReference type="InterPro" id="IPR001810">
    <property type="entry name" value="F-box_dom"/>
</dbReference>
<accession>A0A6A4R0W3</accession>
<dbReference type="Pfam" id="PF00646">
    <property type="entry name" value="F-box"/>
    <property type="match status" value="1"/>
</dbReference>
<dbReference type="SMART" id="SM00256">
    <property type="entry name" value="FBOX"/>
    <property type="match status" value="1"/>
</dbReference>
<name>A0A6A4R0W3_LUPAL</name>
<comment type="caution">
    <text evidence="1">The sequence shown here is derived from an EMBL/GenBank/DDBJ whole genome shotgun (WGS) entry which is preliminary data.</text>
</comment>
<dbReference type="SUPFAM" id="SSF81383">
    <property type="entry name" value="F-box domain"/>
    <property type="match status" value="1"/>
</dbReference>
<protein>
    <submittedName>
        <fullName evidence="1">Putative phloem protein</fullName>
    </submittedName>
</protein>
<gene>
    <name evidence="1" type="ORF">Lalb_Chr02g0149351</name>
</gene>
<dbReference type="PANTHER" id="PTHR32278:SF143">
    <property type="entry name" value="F-BOX PROTEIN PP2-B1"/>
    <property type="match status" value="1"/>
</dbReference>
<dbReference type="EMBL" id="WOCE01000002">
    <property type="protein sequence ID" value="KAE9619076.1"/>
    <property type="molecule type" value="Genomic_DNA"/>
</dbReference>
<organism evidence="1 2">
    <name type="scientific">Lupinus albus</name>
    <name type="common">White lupine</name>
    <name type="synonym">Lupinus termis</name>
    <dbReference type="NCBI Taxonomy" id="3870"/>
    <lineage>
        <taxon>Eukaryota</taxon>
        <taxon>Viridiplantae</taxon>
        <taxon>Streptophyta</taxon>
        <taxon>Embryophyta</taxon>
        <taxon>Tracheophyta</taxon>
        <taxon>Spermatophyta</taxon>
        <taxon>Magnoliopsida</taxon>
        <taxon>eudicotyledons</taxon>
        <taxon>Gunneridae</taxon>
        <taxon>Pentapetalae</taxon>
        <taxon>rosids</taxon>
        <taxon>fabids</taxon>
        <taxon>Fabales</taxon>
        <taxon>Fabaceae</taxon>
        <taxon>Papilionoideae</taxon>
        <taxon>50 kb inversion clade</taxon>
        <taxon>genistoids sensu lato</taxon>
        <taxon>core genistoids</taxon>
        <taxon>Genisteae</taxon>
        <taxon>Lupinus</taxon>
    </lineage>
</organism>
<keyword evidence="2" id="KW-1185">Reference proteome</keyword>
<dbReference type="PANTHER" id="PTHR32278">
    <property type="entry name" value="F-BOX DOMAIN-CONTAINING PROTEIN"/>
    <property type="match status" value="1"/>
</dbReference>
<reference evidence="2" key="1">
    <citation type="journal article" date="2020" name="Nat. Commun.">
        <title>Genome sequence of the cluster root forming white lupin.</title>
        <authorList>
            <person name="Hufnagel B."/>
            <person name="Marques A."/>
            <person name="Soriano A."/>
            <person name="Marques L."/>
            <person name="Divol F."/>
            <person name="Doumas P."/>
            <person name="Sallet E."/>
            <person name="Mancinotti D."/>
            <person name="Carrere S."/>
            <person name="Marande W."/>
            <person name="Arribat S."/>
            <person name="Keller J."/>
            <person name="Huneau C."/>
            <person name="Blein T."/>
            <person name="Aime D."/>
            <person name="Laguerre M."/>
            <person name="Taylor J."/>
            <person name="Schubert V."/>
            <person name="Nelson M."/>
            <person name="Geu-Flores F."/>
            <person name="Crespi M."/>
            <person name="Gallardo-Guerrero K."/>
            <person name="Delaux P.-M."/>
            <person name="Salse J."/>
            <person name="Berges H."/>
            <person name="Guyot R."/>
            <person name="Gouzy J."/>
            <person name="Peret B."/>
        </authorList>
    </citation>
    <scope>NUCLEOTIDE SEQUENCE [LARGE SCALE GENOMIC DNA]</scope>
    <source>
        <strain evidence="2">cv. Amiga</strain>
    </source>
</reference>
<dbReference type="OrthoDB" id="1918565at2759"/>
<dbReference type="Pfam" id="PF14299">
    <property type="entry name" value="PP2"/>
    <property type="match status" value="1"/>
</dbReference>
<proteinExistence type="predicted"/>
<dbReference type="CDD" id="cd22162">
    <property type="entry name" value="F-box_AtSKIP3-like"/>
    <property type="match status" value="1"/>
</dbReference>
<sequence>MGFESLPEGCIATILSRTTPLDTCILSLVSRTFYSASESDAVWASFLPSDYVSIFFRSVSHSSFLSTSPSPSNKSIYITLSQSPIIIDHATKSFQLERKSGKKCYMLGARALAIVWGDTPNYWNWKTLPDSRFPEVAELLDVCWLEIRGVINTTSLSPNTHYAAYFVFKMIDPEGFLRYPVELALEISGGQSTTKKVCLDPNIDGRSVTSRLQGLQRPNMKSNGWLEIEIGEFFNSGLEDDEVQMSVLETKGGNWKNGLVIEGIEVRPKEAN</sequence>